<evidence type="ECO:0000256" key="13">
    <source>
        <dbReference type="SAM" id="MobiDB-lite"/>
    </source>
</evidence>
<dbReference type="Pfam" id="PF10613">
    <property type="entry name" value="Lig_chan-Glu_bd"/>
    <property type="match status" value="1"/>
</dbReference>
<dbReference type="PANTHER" id="PTHR42643:SF24">
    <property type="entry name" value="IONOTROPIC RECEPTOR 60A"/>
    <property type="match status" value="1"/>
</dbReference>
<organism evidence="15">
    <name type="scientific">Cyprideis torosa</name>
    <dbReference type="NCBI Taxonomy" id="163714"/>
    <lineage>
        <taxon>Eukaryota</taxon>
        <taxon>Metazoa</taxon>
        <taxon>Ecdysozoa</taxon>
        <taxon>Arthropoda</taxon>
        <taxon>Crustacea</taxon>
        <taxon>Oligostraca</taxon>
        <taxon>Ostracoda</taxon>
        <taxon>Podocopa</taxon>
        <taxon>Podocopida</taxon>
        <taxon>Cytherocopina</taxon>
        <taxon>Cytheroidea</taxon>
        <taxon>Cytherideidae</taxon>
        <taxon>Cyprideis</taxon>
    </lineage>
</organism>
<dbReference type="OrthoDB" id="6362006at2759"/>
<evidence type="ECO:0000256" key="11">
    <source>
        <dbReference type="ARBA" id="ARBA00023286"/>
    </source>
</evidence>
<dbReference type="Pfam" id="PF00060">
    <property type="entry name" value="Lig_chan"/>
    <property type="match status" value="1"/>
</dbReference>
<keyword evidence="6 14" id="KW-1133">Transmembrane helix</keyword>
<proteinExistence type="inferred from homology"/>
<keyword evidence="3" id="KW-0813">Transport</keyword>
<name>A0A7R8ZIL2_9CRUS</name>
<reference evidence="15" key="1">
    <citation type="submission" date="2020-11" db="EMBL/GenBank/DDBJ databases">
        <authorList>
            <person name="Tran Van P."/>
        </authorList>
    </citation>
    <scope>NUCLEOTIDE SEQUENCE</scope>
</reference>
<evidence type="ECO:0000256" key="8">
    <source>
        <dbReference type="ARBA" id="ARBA00023136"/>
    </source>
</evidence>
<dbReference type="GO" id="GO:0015276">
    <property type="term" value="F:ligand-gated monoatomic ion channel activity"/>
    <property type="evidence" value="ECO:0007669"/>
    <property type="project" value="InterPro"/>
</dbReference>
<keyword evidence="4" id="KW-1003">Cell membrane</keyword>
<feature type="region of interest" description="Disordered" evidence="13">
    <location>
        <begin position="1"/>
        <end position="37"/>
    </location>
</feature>
<evidence type="ECO:0000256" key="5">
    <source>
        <dbReference type="ARBA" id="ARBA00022692"/>
    </source>
</evidence>
<protein>
    <submittedName>
        <fullName evidence="15">Uncharacterized protein</fullName>
    </submittedName>
</protein>
<evidence type="ECO:0000256" key="14">
    <source>
        <dbReference type="SAM" id="Phobius"/>
    </source>
</evidence>
<evidence type="ECO:0000256" key="1">
    <source>
        <dbReference type="ARBA" id="ARBA00004651"/>
    </source>
</evidence>
<gene>
    <name evidence="15" type="ORF">CTOB1V02_LOCUS723</name>
</gene>
<evidence type="ECO:0000256" key="6">
    <source>
        <dbReference type="ARBA" id="ARBA00022989"/>
    </source>
</evidence>
<keyword evidence="7" id="KW-0406">Ion transport</keyword>
<dbReference type="EMBL" id="OB660096">
    <property type="protein sequence ID" value="CAD7222724.1"/>
    <property type="molecule type" value="Genomic_DNA"/>
</dbReference>
<accession>A0A7R8ZIL2</accession>
<keyword evidence="11" id="KW-1071">Ligand-gated ion channel</keyword>
<dbReference type="SUPFAM" id="SSF53850">
    <property type="entry name" value="Periplasmic binding protein-like II"/>
    <property type="match status" value="1"/>
</dbReference>
<comment type="similarity">
    <text evidence="2">Belongs to the glutamate-gated ion channel (TC 1.A.10.1) family.</text>
</comment>
<feature type="transmembrane region" description="Helical" evidence="14">
    <location>
        <begin position="777"/>
        <end position="797"/>
    </location>
</feature>
<dbReference type="InterPro" id="IPR019594">
    <property type="entry name" value="Glu/Gly-bd"/>
</dbReference>
<dbReference type="GO" id="GO:0005886">
    <property type="term" value="C:plasma membrane"/>
    <property type="evidence" value="ECO:0007669"/>
    <property type="project" value="UniProtKB-SubCell"/>
</dbReference>
<dbReference type="SMART" id="SM00918">
    <property type="entry name" value="Lig_chan-Glu_bd"/>
    <property type="match status" value="1"/>
</dbReference>
<dbReference type="SMART" id="SM00079">
    <property type="entry name" value="PBPe"/>
    <property type="match status" value="1"/>
</dbReference>
<feature type="compositionally biased region" description="Polar residues" evidence="13">
    <location>
        <begin position="1"/>
        <end position="10"/>
    </location>
</feature>
<dbReference type="PANTHER" id="PTHR42643">
    <property type="entry name" value="IONOTROPIC RECEPTOR 20A-RELATED"/>
    <property type="match status" value="1"/>
</dbReference>
<evidence type="ECO:0000256" key="4">
    <source>
        <dbReference type="ARBA" id="ARBA00022475"/>
    </source>
</evidence>
<feature type="transmembrane region" description="Helical" evidence="14">
    <location>
        <begin position="528"/>
        <end position="548"/>
    </location>
</feature>
<evidence type="ECO:0000256" key="9">
    <source>
        <dbReference type="ARBA" id="ARBA00023170"/>
    </source>
</evidence>
<keyword evidence="9" id="KW-0675">Receptor</keyword>
<sequence>MDSAGTSSHTPAMMDPSKRAGDTSSQRSSKRKRYLLSPEQGKPSWYVECRRQFESLLQDHKSALTKTSVAAIFCQALEAAEETLEPFIVEEDDVVSSTLQRIEQKVNNLEISHLHQSQARAQNPASYANRLKATPGNITFELTMMIGKGTRDDDATFNETKGSLKQILRNAVPDLKILQVRQSRRGNVVLTFPTVEDKNKAKVAMKEHQDTKMTEIRDQEEQKIALKIGGTPGVEKDIHDSLAHHESALQWCDTQARRTGWRAGDGEEIVDLERWLHPADTIDFDLHIDDSNIAKEFANDKASGLTSDEELICFTDASKLEENGSDLLRMSKKILSDAPSFNTILRRYHNKISRYADRRLVKQAYHRQRDLAELSGFLLHADFQGRELKIGMARSSPWWVIKKENTSKTPIVTYNEVKGKNVAQTEVFYADGIDAEILRTLAKQLNFTYRMFLSSDGSWGWPGPGNVFTGMIGDVQADLVDMAISAITITEIRSRVVSFTNPYFFDQNVLASKAPTPTAMLSTVFFDYIWIMVLIFISLVLCGLILWLTGTFGVDSPKVFAIGHALVTVTRVLTNQSVAPRTGTAGRFVMAGWIIGSFFIYALCAGLFVSLLTTTKLSATVDTLEQLEKGVLAGVLKMHVMTFSSIYTLFEQSKEGSIYANIFKGLLSKDLVDLETADKLAQDDPTIIMVEPLSMAMERNPDIWYLGKERFFSDYYGVVLPKGSPHMDEFNKQIGHLHSSGLLWKWADMWKKKHEHIDTGADDQSGKSLSLETLQGAFYVLLIGQGLGIVAFILEILHQRLTQRYLQWPLTFRIHNLFQLW</sequence>
<comment type="subcellular location">
    <subcellularLocation>
        <location evidence="1">Cell membrane</location>
        <topology evidence="1">Multi-pass membrane protein</topology>
    </subcellularLocation>
</comment>
<dbReference type="Gene3D" id="1.10.287.70">
    <property type="match status" value="1"/>
</dbReference>
<keyword evidence="8 14" id="KW-0472">Membrane</keyword>
<dbReference type="GO" id="GO:0050906">
    <property type="term" value="P:detection of stimulus involved in sensory perception"/>
    <property type="evidence" value="ECO:0007669"/>
    <property type="project" value="UniProtKB-ARBA"/>
</dbReference>
<keyword evidence="10" id="KW-0325">Glycoprotein</keyword>
<evidence type="ECO:0000256" key="7">
    <source>
        <dbReference type="ARBA" id="ARBA00023065"/>
    </source>
</evidence>
<evidence type="ECO:0000313" key="15">
    <source>
        <dbReference type="EMBL" id="CAD7222724.1"/>
    </source>
</evidence>
<evidence type="ECO:0000256" key="12">
    <source>
        <dbReference type="ARBA" id="ARBA00023303"/>
    </source>
</evidence>
<dbReference type="InterPro" id="IPR001320">
    <property type="entry name" value="Iontro_rcpt_C"/>
</dbReference>
<evidence type="ECO:0000256" key="10">
    <source>
        <dbReference type="ARBA" id="ARBA00023180"/>
    </source>
</evidence>
<feature type="transmembrane region" description="Helical" evidence="14">
    <location>
        <begin position="588"/>
        <end position="611"/>
    </location>
</feature>
<evidence type="ECO:0000256" key="2">
    <source>
        <dbReference type="ARBA" id="ARBA00008685"/>
    </source>
</evidence>
<dbReference type="InterPro" id="IPR052192">
    <property type="entry name" value="Insect_Ionotropic_Sensory_Rcpt"/>
</dbReference>
<keyword evidence="12" id="KW-0407">Ion channel</keyword>
<keyword evidence="5 14" id="KW-0812">Transmembrane</keyword>
<dbReference type="AlphaFoldDB" id="A0A7R8ZIL2"/>
<dbReference type="Gene3D" id="3.40.190.10">
    <property type="entry name" value="Periplasmic binding protein-like II"/>
    <property type="match status" value="1"/>
</dbReference>
<evidence type="ECO:0000256" key="3">
    <source>
        <dbReference type="ARBA" id="ARBA00022448"/>
    </source>
</evidence>